<feature type="chain" id="PRO_5046965757" description="DUF3575 domain-containing protein" evidence="1">
    <location>
        <begin position="21"/>
        <end position="184"/>
    </location>
</feature>
<dbReference type="SUPFAM" id="SSF103515">
    <property type="entry name" value="Autotransporter"/>
    <property type="match status" value="1"/>
</dbReference>
<dbReference type="InterPro" id="IPR021958">
    <property type="entry name" value="DUF3575"/>
</dbReference>
<evidence type="ECO:0008006" key="4">
    <source>
        <dbReference type="Google" id="ProtNLM"/>
    </source>
</evidence>
<dbReference type="Gene3D" id="2.40.128.130">
    <property type="entry name" value="Autotransporter beta-domain"/>
    <property type="match status" value="1"/>
</dbReference>
<name>A0ABP8IRN5_9BACT</name>
<organism evidence="2 3">
    <name type="scientific">Hymenobacter saemangeumensis</name>
    <dbReference type="NCBI Taxonomy" id="1084522"/>
    <lineage>
        <taxon>Bacteria</taxon>
        <taxon>Pseudomonadati</taxon>
        <taxon>Bacteroidota</taxon>
        <taxon>Cytophagia</taxon>
        <taxon>Cytophagales</taxon>
        <taxon>Hymenobacteraceae</taxon>
        <taxon>Hymenobacter</taxon>
    </lineage>
</organism>
<sequence length="184" mass="19644">MKKVLLTLGILGCGSLAANAQDNAIKLNVTSLLFGIGNGSFEHKLSDQSSLQLGAFYASYGSDESGKFTGFGITPEYRFYVTGESMQGLFIGPFVRFQNFNISSTSTFGTSTSTDKSTLTTFGGGVNVGYQWIFGGHFSMEPFLRLGYNAGKPKSDNNGNVDYTGLSYFTGTSVLPGLNLGFAF</sequence>
<comment type="caution">
    <text evidence="2">The sequence shown here is derived from an EMBL/GenBank/DDBJ whole genome shotgun (WGS) entry which is preliminary data.</text>
</comment>
<dbReference type="NCBIfam" id="TIGR01414">
    <property type="entry name" value="autotrans_barl"/>
    <property type="match status" value="1"/>
</dbReference>
<dbReference type="EMBL" id="BAABGZ010000079">
    <property type="protein sequence ID" value="GAA4368179.1"/>
    <property type="molecule type" value="Genomic_DNA"/>
</dbReference>
<protein>
    <recommendedName>
        <fullName evidence="4">DUF3575 domain-containing protein</fullName>
    </recommendedName>
</protein>
<dbReference type="Proteomes" id="UP001501153">
    <property type="component" value="Unassembled WGS sequence"/>
</dbReference>
<dbReference type="RefSeq" id="WP_345237985.1">
    <property type="nucleotide sequence ID" value="NZ_BAABGZ010000079.1"/>
</dbReference>
<keyword evidence="3" id="KW-1185">Reference proteome</keyword>
<dbReference type="Pfam" id="PF12099">
    <property type="entry name" value="DUF3575"/>
    <property type="match status" value="1"/>
</dbReference>
<proteinExistence type="predicted"/>
<gene>
    <name evidence="2" type="ORF">GCM10023185_40700</name>
</gene>
<keyword evidence="1" id="KW-0732">Signal</keyword>
<evidence type="ECO:0000256" key="1">
    <source>
        <dbReference type="SAM" id="SignalP"/>
    </source>
</evidence>
<dbReference type="InterPro" id="IPR006315">
    <property type="entry name" value="OM_autotransptr_brl_dom"/>
</dbReference>
<evidence type="ECO:0000313" key="3">
    <source>
        <dbReference type="Proteomes" id="UP001501153"/>
    </source>
</evidence>
<dbReference type="InterPro" id="IPR036709">
    <property type="entry name" value="Autotransporte_beta_dom_sf"/>
</dbReference>
<reference evidence="3" key="1">
    <citation type="journal article" date="2019" name="Int. J. Syst. Evol. Microbiol.">
        <title>The Global Catalogue of Microorganisms (GCM) 10K type strain sequencing project: providing services to taxonomists for standard genome sequencing and annotation.</title>
        <authorList>
            <consortium name="The Broad Institute Genomics Platform"/>
            <consortium name="The Broad Institute Genome Sequencing Center for Infectious Disease"/>
            <person name="Wu L."/>
            <person name="Ma J."/>
        </authorList>
    </citation>
    <scope>NUCLEOTIDE SEQUENCE [LARGE SCALE GENOMIC DNA]</scope>
    <source>
        <strain evidence="3">JCM 17923</strain>
    </source>
</reference>
<feature type="signal peptide" evidence="1">
    <location>
        <begin position="1"/>
        <end position="20"/>
    </location>
</feature>
<accession>A0ABP8IRN5</accession>
<evidence type="ECO:0000313" key="2">
    <source>
        <dbReference type="EMBL" id="GAA4368179.1"/>
    </source>
</evidence>